<keyword evidence="4" id="KW-0479">Metal-binding</keyword>
<evidence type="ECO:0000259" key="10">
    <source>
        <dbReference type="Pfam" id="PF01261"/>
    </source>
</evidence>
<evidence type="ECO:0000256" key="4">
    <source>
        <dbReference type="ARBA" id="ARBA00022723"/>
    </source>
</evidence>
<dbReference type="PANTHER" id="PTHR21445:SF0">
    <property type="entry name" value="APURINIC-APYRIMIDINIC ENDONUCLEASE"/>
    <property type="match status" value="1"/>
</dbReference>
<keyword evidence="6" id="KW-0378">Hydrolase</keyword>
<evidence type="ECO:0000256" key="7">
    <source>
        <dbReference type="ARBA" id="ARBA00022833"/>
    </source>
</evidence>
<dbReference type="GO" id="GO:0008270">
    <property type="term" value="F:zinc ion binding"/>
    <property type="evidence" value="ECO:0007669"/>
    <property type="project" value="InterPro"/>
</dbReference>
<protein>
    <recommendedName>
        <fullName evidence="3">Apurinic-apyrimidinic endonuclease 1</fullName>
    </recommendedName>
</protein>
<dbReference type="GO" id="GO:0003906">
    <property type="term" value="F:DNA-(apurinic or apyrimidinic site) endonuclease activity"/>
    <property type="evidence" value="ECO:0007669"/>
    <property type="project" value="TreeGrafter"/>
</dbReference>
<dbReference type="FunFam" id="3.20.20.150:FF:000001">
    <property type="entry name" value="Probable endonuclease 4"/>
    <property type="match status" value="1"/>
</dbReference>
<dbReference type="GO" id="GO:0005739">
    <property type="term" value="C:mitochondrion"/>
    <property type="evidence" value="ECO:0007669"/>
    <property type="project" value="TreeGrafter"/>
</dbReference>
<feature type="domain" description="Xylose isomerase-like TIM barrel" evidence="10">
    <location>
        <begin position="91"/>
        <end position="347"/>
    </location>
</feature>
<evidence type="ECO:0000256" key="3">
    <source>
        <dbReference type="ARBA" id="ARBA00021759"/>
    </source>
</evidence>
<dbReference type="GO" id="GO:0005634">
    <property type="term" value="C:nucleus"/>
    <property type="evidence" value="ECO:0007669"/>
    <property type="project" value="TreeGrafter"/>
</dbReference>
<organism evidence="11 12">
    <name type="scientific">Piloderma croceum (strain F 1598)</name>
    <dbReference type="NCBI Taxonomy" id="765440"/>
    <lineage>
        <taxon>Eukaryota</taxon>
        <taxon>Fungi</taxon>
        <taxon>Dikarya</taxon>
        <taxon>Basidiomycota</taxon>
        <taxon>Agaricomycotina</taxon>
        <taxon>Agaricomycetes</taxon>
        <taxon>Agaricomycetidae</taxon>
        <taxon>Atheliales</taxon>
        <taxon>Atheliaceae</taxon>
        <taxon>Piloderma</taxon>
    </lineage>
</organism>
<gene>
    <name evidence="11" type="ORF">PILCRDRAFT_11935</name>
</gene>
<dbReference type="SUPFAM" id="SSF51658">
    <property type="entry name" value="Xylose isomerase-like"/>
    <property type="match status" value="1"/>
</dbReference>
<evidence type="ECO:0000313" key="11">
    <source>
        <dbReference type="EMBL" id="KIM77488.1"/>
    </source>
</evidence>
<keyword evidence="5" id="KW-0227">DNA damage</keyword>
<comment type="cofactor">
    <cofactor evidence="1">
        <name>Zn(2+)</name>
        <dbReference type="ChEBI" id="CHEBI:29105"/>
    </cofactor>
</comment>
<dbReference type="AlphaFoldDB" id="A0A0C3AU68"/>
<evidence type="ECO:0000256" key="9">
    <source>
        <dbReference type="SAM" id="MobiDB-lite"/>
    </source>
</evidence>
<dbReference type="GO" id="GO:0003677">
    <property type="term" value="F:DNA binding"/>
    <property type="evidence" value="ECO:0007669"/>
    <property type="project" value="InterPro"/>
</dbReference>
<dbReference type="Pfam" id="PF01261">
    <property type="entry name" value="AP_endonuc_2"/>
    <property type="match status" value="1"/>
</dbReference>
<dbReference type="NCBIfam" id="NF002199">
    <property type="entry name" value="PRK01060.1-4"/>
    <property type="match status" value="1"/>
</dbReference>
<reference evidence="12" key="2">
    <citation type="submission" date="2015-01" db="EMBL/GenBank/DDBJ databases">
        <title>Evolutionary Origins and Diversification of the Mycorrhizal Mutualists.</title>
        <authorList>
            <consortium name="DOE Joint Genome Institute"/>
            <consortium name="Mycorrhizal Genomics Consortium"/>
            <person name="Kohler A."/>
            <person name="Kuo A."/>
            <person name="Nagy L.G."/>
            <person name="Floudas D."/>
            <person name="Copeland A."/>
            <person name="Barry K.W."/>
            <person name="Cichocki N."/>
            <person name="Veneault-Fourrey C."/>
            <person name="LaButti K."/>
            <person name="Lindquist E.A."/>
            <person name="Lipzen A."/>
            <person name="Lundell T."/>
            <person name="Morin E."/>
            <person name="Murat C."/>
            <person name="Riley R."/>
            <person name="Ohm R."/>
            <person name="Sun H."/>
            <person name="Tunlid A."/>
            <person name="Henrissat B."/>
            <person name="Grigoriev I.V."/>
            <person name="Hibbett D.S."/>
            <person name="Martin F."/>
        </authorList>
    </citation>
    <scope>NUCLEOTIDE SEQUENCE [LARGE SCALE GENOMIC DNA]</scope>
    <source>
        <strain evidence="12">F 1598</strain>
    </source>
</reference>
<dbReference type="HAMAP" id="MF_00152">
    <property type="entry name" value="Nfo"/>
    <property type="match status" value="1"/>
</dbReference>
<dbReference type="NCBIfam" id="TIGR00587">
    <property type="entry name" value="nfo"/>
    <property type="match status" value="1"/>
</dbReference>
<evidence type="ECO:0000256" key="6">
    <source>
        <dbReference type="ARBA" id="ARBA00022801"/>
    </source>
</evidence>
<dbReference type="PROSITE" id="PS00730">
    <property type="entry name" value="AP_NUCLEASE_F2_2"/>
    <property type="match status" value="1"/>
</dbReference>
<dbReference type="HOGENOM" id="CLU_025885_2_2_1"/>
<dbReference type="EMBL" id="KN833024">
    <property type="protein sequence ID" value="KIM77488.1"/>
    <property type="molecule type" value="Genomic_DNA"/>
</dbReference>
<dbReference type="PROSITE" id="PS51432">
    <property type="entry name" value="AP_NUCLEASE_F2_4"/>
    <property type="match status" value="1"/>
</dbReference>
<dbReference type="OrthoDB" id="7663182at2759"/>
<evidence type="ECO:0000256" key="8">
    <source>
        <dbReference type="ARBA" id="ARBA00023204"/>
    </source>
</evidence>
<dbReference type="Gene3D" id="3.20.20.150">
    <property type="entry name" value="Divalent-metal-dependent TIM barrel enzymes"/>
    <property type="match status" value="1"/>
</dbReference>
<sequence length="400" mass="43823">MITPRSSTRLATSVRVTHDVVTRPTKRLKVTAAAERTTEDLAVANSPAKTTRKLTGRTKEEPRPEEFRTRISSPWKVGVHVSAAGGVENAIQNAAELGANSFALFLKSQRKWSSPPLKKKSISAFKSRMNAFGYSPSEVLPHGSYLINLGNPDQEKRRKSYDCFLEDLQRCEQLGLVLYNFHPGSTVGLTTRDASIALIADCLNRAHKATNSVVTVIENMAGTGNIIGSAFADLADIIRRVEDKSRVGVCLDTCHMFAAGYDVSTMEGWESTSEFFAVGLSYLRGMHLNDSKHRWDLDEIATKTLACLPAFRRILSDHRLQNIPIVIETPSFESTEIWTSEVEVLNQLSSMGDTDEDRAAVAAIETKIKGVVRRVSASANAAAKSGKKTISKSTVKHGAK</sequence>
<dbReference type="Proteomes" id="UP000054166">
    <property type="component" value="Unassembled WGS sequence"/>
</dbReference>
<dbReference type="GO" id="GO:0006284">
    <property type="term" value="P:base-excision repair"/>
    <property type="evidence" value="ECO:0007669"/>
    <property type="project" value="TreeGrafter"/>
</dbReference>
<dbReference type="PANTHER" id="PTHR21445">
    <property type="entry name" value="ENDONUCLEASE IV ENDODEOXYRIBONUCLEASE IV"/>
    <property type="match status" value="1"/>
</dbReference>
<evidence type="ECO:0000256" key="1">
    <source>
        <dbReference type="ARBA" id="ARBA00001947"/>
    </source>
</evidence>
<evidence type="ECO:0000256" key="2">
    <source>
        <dbReference type="ARBA" id="ARBA00005340"/>
    </source>
</evidence>
<dbReference type="InterPro" id="IPR036237">
    <property type="entry name" value="Xyl_isomerase-like_sf"/>
</dbReference>
<dbReference type="InterPro" id="IPR013022">
    <property type="entry name" value="Xyl_isomerase-like_TIM-brl"/>
</dbReference>
<comment type="similarity">
    <text evidence="2">Belongs to the AP endonuclease 2 family.</text>
</comment>
<dbReference type="GO" id="GO:0008081">
    <property type="term" value="F:phosphoric diester hydrolase activity"/>
    <property type="evidence" value="ECO:0007669"/>
    <property type="project" value="TreeGrafter"/>
</dbReference>
<feature type="region of interest" description="Disordered" evidence="9">
    <location>
        <begin position="45"/>
        <end position="65"/>
    </location>
</feature>
<name>A0A0C3AU68_PILCF</name>
<dbReference type="InterPro" id="IPR001719">
    <property type="entry name" value="AP_endonuc_2"/>
</dbReference>
<dbReference type="STRING" id="765440.A0A0C3AU68"/>
<reference evidence="11 12" key="1">
    <citation type="submission" date="2014-04" db="EMBL/GenBank/DDBJ databases">
        <authorList>
            <consortium name="DOE Joint Genome Institute"/>
            <person name="Kuo A."/>
            <person name="Tarkka M."/>
            <person name="Buscot F."/>
            <person name="Kohler A."/>
            <person name="Nagy L.G."/>
            <person name="Floudas D."/>
            <person name="Copeland A."/>
            <person name="Barry K.W."/>
            <person name="Cichocki N."/>
            <person name="Veneault-Fourrey C."/>
            <person name="LaButti K."/>
            <person name="Lindquist E.A."/>
            <person name="Lipzen A."/>
            <person name="Lundell T."/>
            <person name="Morin E."/>
            <person name="Murat C."/>
            <person name="Sun H."/>
            <person name="Tunlid A."/>
            <person name="Henrissat B."/>
            <person name="Grigoriev I.V."/>
            <person name="Hibbett D.S."/>
            <person name="Martin F."/>
            <person name="Nordberg H.P."/>
            <person name="Cantor M.N."/>
            <person name="Hua S.X."/>
        </authorList>
    </citation>
    <scope>NUCLEOTIDE SEQUENCE [LARGE SCALE GENOMIC DNA]</scope>
    <source>
        <strain evidence="11 12">F 1598</strain>
    </source>
</reference>
<dbReference type="SMART" id="SM00518">
    <property type="entry name" value="AP2Ec"/>
    <property type="match status" value="1"/>
</dbReference>
<dbReference type="FunCoup" id="A0A0C3AU68">
    <property type="interactions" value="391"/>
</dbReference>
<proteinExistence type="inferred from homology"/>
<keyword evidence="7" id="KW-0862">Zinc</keyword>
<accession>A0A0C3AU68</accession>
<dbReference type="InterPro" id="IPR018246">
    <property type="entry name" value="AP_endonuc_F2_Zn_BS"/>
</dbReference>
<evidence type="ECO:0000313" key="12">
    <source>
        <dbReference type="Proteomes" id="UP000054166"/>
    </source>
</evidence>
<dbReference type="InParanoid" id="A0A0C3AU68"/>
<evidence type="ECO:0000256" key="5">
    <source>
        <dbReference type="ARBA" id="ARBA00022763"/>
    </source>
</evidence>
<keyword evidence="12" id="KW-1185">Reference proteome</keyword>
<dbReference type="PROSITE" id="PS00729">
    <property type="entry name" value="AP_NUCLEASE_F2_1"/>
    <property type="match status" value="1"/>
</dbReference>
<dbReference type="CDD" id="cd00019">
    <property type="entry name" value="AP2Ec"/>
    <property type="match status" value="1"/>
</dbReference>
<keyword evidence="8" id="KW-0234">DNA repair</keyword>